<comment type="caution">
    <text evidence="1">The sequence shown here is derived from an EMBL/GenBank/DDBJ whole genome shotgun (WGS) entry which is preliminary data.</text>
</comment>
<proteinExistence type="predicted"/>
<feature type="non-terminal residue" evidence="1">
    <location>
        <position position="1"/>
    </location>
</feature>
<gene>
    <name evidence="1" type="ORF">GIL414_LOCUS58071</name>
</gene>
<organism evidence="1 2">
    <name type="scientific">Rotaria magnacalcarata</name>
    <dbReference type="NCBI Taxonomy" id="392030"/>
    <lineage>
        <taxon>Eukaryota</taxon>
        <taxon>Metazoa</taxon>
        <taxon>Spiralia</taxon>
        <taxon>Gnathifera</taxon>
        <taxon>Rotifera</taxon>
        <taxon>Eurotatoria</taxon>
        <taxon>Bdelloidea</taxon>
        <taxon>Philodinida</taxon>
        <taxon>Philodinidae</taxon>
        <taxon>Rotaria</taxon>
    </lineage>
</organism>
<dbReference type="Proteomes" id="UP000681720">
    <property type="component" value="Unassembled WGS sequence"/>
</dbReference>
<dbReference type="EMBL" id="CAJOBJ010212576">
    <property type="protein sequence ID" value="CAF5014722.1"/>
    <property type="molecule type" value="Genomic_DNA"/>
</dbReference>
<evidence type="ECO:0000313" key="2">
    <source>
        <dbReference type="Proteomes" id="UP000681720"/>
    </source>
</evidence>
<dbReference type="AlphaFoldDB" id="A0A8S3DY02"/>
<sequence length="45" mass="5239">LIPKIFANRPQCDIILKEIEGIRRAMKNPTRLDRYTDTMRAADGH</sequence>
<name>A0A8S3DY02_9BILA</name>
<evidence type="ECO:0000313" key="1">
    <source>
        <dbReference type="EMBL" id="CAF5014722.1"/>
    </source>
</evidence>
<reference evidence="1" key="1">
    <citation type="submission" date="2021-02" db="EMBL/GenBank/DDBJ databases">
        <authorList>
            <person name="Nowell W R."/>
        </authorList>
    </citation>
    <scope>NUCLEOTIDE SEQUENCE</scope>
</reference>
<protein>
    <submittedName>
        <fullName evidence="1">Uncharacterized protein</fullName>
    </submittedName>
</protein>
<accession>A0A8S3DY02</accession>